<feature type="non-terminal residue" evidence="2">
    <location>
        <position position="1"/>
    </location>
</feature>
<comment type="caution">
    <text evidence="2">The sequence shown here is derived from an EMBL/GenBank/DDBJ whole genome shotgun (WGS) entry which is preliminary data.</text>
</comment>
<proteinExistence type="predicted"/>
<feature type="region of interest" description="Disordered" evidence="1">
    <location>
        <begin position="146"/>
        <end position="166"/>
    </location>
</feature>
<evidence type="ECO:0000313" key="2">
    <source>
        <dbReference type="EMBL" id="KAH0911893.1"/>
    </source>
</evidence>
<dbReference type="EMBL" id="JAGKQM010000009">
    <property type="protein sequence ID" value="KAH0911893.1"/>
    <property type="molecule type" value="Genomic_DNA"/>
</dbReference>
<gene>
    <name evidence="2" type="ORF">HID58_035214</name>
</gene>
<accession>A0ABQ8C4H5</accession>
<sequence length="166" mass="17672">RERETRVREAPPSGCASTRVPAPVAPPLSIQSRSPSVSVDLLSSPIYFRIWARVFYRRKSSADGGFQTAVTYLSLDSWCPYQDGDVLLSRLWYSGVCSNGGGDDLALAIDLSGKDYTRVKDGGSEDGGHGLRFVTVSHVPVVAGETRPCSDVGSPGGGDVRGVAPR</sequence>
<name>A0ABQ8C4H5_BRANA</name>
<reference evidence="2 3" key="1">
    <citation type="submission" date="2021-05" db="EMBL/GenBank/DDBJ databases">
        <title>Genome Assembly of Synthetic Allotetraploid Brassica napus Reveals Homoeologous Exchanges between Subgenomes.</title>
        <authorList>
            <person name="Davis J.T."/>
        </authorList>
    </citation>
    <scope>NUCLEOTIDE SEQUENCE [LARGE SCALE GENOMIC DNA]</scope>
    <source>
        <strain evidence="3">cv. Da-Ae</strain>
        <tissue evidence="2">Seedling</tissue>
    </source>
</reference>
<feature type="non-terminal residue" evidence="2">
    <location>
        <position position="166"/>
    </location>
</feature>
<keyword evidence="3" id="KW-1185">Reference proteome</keyword>
<organism evidence="2 3">
    <name type="scientific">Brassica napus</name>
    <name type="common">Rape</name>
    <dbReference type="NCBI Taxonomy" id="3708"/>
    <lineage>
        <taxon>Eukaryota</taxon>
        <taxon>Viridiplantae</taxon>
        <taxon>Streptophyta</taxon>
        <taxon>Embryophyta</taxon>
        <taxon>Tracheophyta</taxon>
        <taxon>Spermatophyta</taxon>
        <taxon>Magnoliopsida</taxon>
        <taxon>eudicotyledons</taxon>
        <taxon>Gunneridae</taxon>
        <taxon>Pentapetalae</taxon>
        <taxon>rosids</taxon>
        <taxon>malvids</taxon>
        <taxon>Brassicales</taxon>
        <taxon>Brassicaceae</taxon>
        <taxon>Brassiceae</taxon>
        <taxon>Brassica</taxon>
    </lineage>
</organism>
<evidence type="ECO:0000256" key="1">
    <source>
        <dbReference type="SAM" id="MobiDB-lite"/>
    </source>
</evidence>
<dbReference type="Proteomes" id="UP000824890">
    <property type="component" value="Unassembled WGS sequence"/>
</dbReference>
<protein>
    <submittedName>
        <fullName evidence="2">Uncharacterized protein</fullName>
    </submittedName>
</protein>
<evidence type="ECO:0000313" key="3">
    <source>
        <dbReference type="Proteomes" id="UP000824890"/>
    </source>
</evidence>
<feature type="region of interest" description="Disordered" evidence="1">
    <location>
        <begin position="1"/>
        <end position="32"/>
    </location>
</feature>